<dbReference type="PANTHER" id="PTHR33992:SF1">
    <property type="entry name" value="RIBONUCLEASE P PROTEIN COMPONENT"/>
    <property type="match status" value="1"/>
</dbReference>
<evidence type="ECO:0000313" key="10">
    <source>
        <dbReference type="Proteomes" id="UP000178086"/>
    </source>
</evidence>
<dbReference type="GO" id="GO:0004526">
    <property type="term" value="F:ribonuclease P activity"/>
    <property type="evidence" value="ECO:0007669"/>
    <property type="project" value="UniProtKB-UniRule"/>
</dbReference>
<protein>
    <recommendedName>
        <fullName evidence="7 8">Ribonuclease P protein component</fullName>
        <shortName evidence="7">RNase P protein</shortName>
        <shortName evidence="7">RNaseP protein</shortName>
        <ecNumber evidence="7 8">3.1.26.5</ecNumber>
    </recommendedName>
    <alternativeName>
        <fullName evidence="7">Protein C5</fullName>
    </alternativeName>
</protein>
<evidence type="ECO:0000256" key="7">
    <source>
        <dbReference type="HAMAP-Rule" id="MF_00227"/>
    </source>
</evidence>
<dbReference type="InterPro" id="IPR014721">
    <property type="entry name" value="Ribsml_uS5_D2-typ_fold_subgr"/>
</dbReference>
<dbReference type="GO" id="GO:0001682">
    <property type="term" value="P:tRNA 5'-leader removal"/>
    <property type="evidence" value="ECO:0007669"/>
    <property type="project" value="UniProtKB-UniRule"/>
</dbReference>
<gene>
    <name evidence="7" type="primary">rnpA</name>
    <name evidence="9" type="ORF">A2074_03275</name>
</gene>
<dbReference type="PROSITE" id="PS00648">
    <property type="entry name" value="RIBONUCLEASE_P"/>
    <property type="match status" value="1"/>
</dbReference>
<dbReference type="Gene3D" id="3.30.230.10">
    <property type="match status" value="1"/>
</dbReference>
<evidence type="ECO:0000313" key="9">
    <source>
        <dbReference type="EMBL" id="OFW33004.1"/>
    </source>
</evidence>
<dbReference type="AlphaFoldDB" id="A0A1F2UJ23"/>
<dbReference type="SUPFAM" id="SSF54211">
    <property type="entry name" value="Ribosomal protein S5 domain 2-like"/>
    <property type="match status" value="1"/>
</dbReference>
<dbReference type="GO" id="GO:0030677">
    <property type="term" value="C:ribonuclease P complex"/>
    <property type="evidence" value="ECO:0007669"/>
    <property type="project" value="TreeGrafter"/>
</dbReference>
<name>A0A1F2UJ23_9ACTN</name>
<evidence type="ECO:0000256" key="8">
    <source>
        <dbReference type="NCBIfam" id="TIGR00188"/>
    </source>
</evidence>
<keyword evidence="2 7" id="KW-0819">tRNA processing</keyword>
<dbReference type="EC" id="3.1.26.5" evidence="7 8"/>
<dbReference type="InterPro" id="IPR020539">
    <property type="entry name" value="RNase_P_CS"/>
</dbReference>
<accession>A0A1F2UJ23</accession>
<organism evidence="9 10">
    <name type="scientific">Candidatus Aquicultor primus</name>
    <dbReference type="NCBI Taxonomy" id="1797195"/>
    <lineage>
        <taxon>Bacteria</taxon>
        <taxon>Bacillati</taxon>
        <taxon>Actinomycetota</taxon>
        <taxon>Candidatus Aquicultoria</taxon>
        <taxon>Candidatus Aquicultorales</taxon>
        <taxon>Candidatus Aquicultoraceae</taxon>
        <taxon>Candidatus Aquicultor</taxon>
    </lineage>
</organism>
<evidence type="ECO:0000256" key="3">
    <source>
        <dbReference type="ARBA" id="ARBA00022722"/>
    </source>
</evidence>
<comment type="catalytic activity">
    <reaction evidence="7">
        <text>Endonucleolytic cleavage of RNA, removing 5'-extranucleotides from tRNA precursor.</text>
        <dbReference type="EC" id="3.1.26.5"/>
    </reaction>
</comment>
<comment type="function">
    <text evidence="1 7">RNaseP catalyzes the removal of the 5'-leader sequence from pre-tRNA to produce the mature 5'-terminus. It can also cleave other RNA substrates such as 4.5S RNA. The protein component plays an auxiliary but essential role in vivo by binding to the 5'-leader sequence and broadening the substrate specificity of the ribozyme.</text>
</comment>
<keyword evidence="4 7" id="KW-0255">Endonuclease</keyword>
<comment type="similarity">
    <text evidence="7">Belongs to the RnpA family.</text>
</comment>
<dbReference type="HAMAP" id="MF_00227">
    <property type="entry name" value="RNase_P"/>
    <property type="match status" value="1"/>
</dbReference>
<reference evidence="9 10" key="1">
    <citation type="journal article" date="2016" name="Nat. Commun.">
        <title>Thousands of microbial genomes shed light on interconnected biogeochemical processes in an aquifer system.</title>
        <authorList>
            <person name="Anantharaman K."/>
            <person name="Brown C.T."/>
            <person name="Hug L.A."/>
            <person name="Sharon I."/>
            <person name="Castelle C.J."/>
            <person name="Probst A.J."/>
            <person name="Thomas B.C."/>
            <person name="Singh A."/>
            <person name="Wilkins M.J."/>
            <person name="Karaoz U."/>
            <person name="Brodie E.L."/>
            <person name="Williams K.H."/>
            <person name="Hubbard S.S."/>
            <person name="Banfield J.F."/>
        </authorList>
    </citation>
    <scope>NUCLEOTIDE SEQUENCE [LARGE SCALE GENOMIC DNA]</scope>
</reference>
<evidence type="ECO:0000256" key="6">
    <source>
        <dbReference type="ARBA" id="ARBA00022884"/>
    </source>
</evidence>
<proteinExistence type="inferred from homology"/>
<evidence type="ECO:0000256" key="2">
    <source>
        <dbReference type="ARBA" id="ARBA00022694"/>
    </source>
</evidence>
<keyword evidence="5 7" id="KW-0378">Hydrolase</keyword>
<keyword evidence="3 7" id="KW-0540">Nuclease</keyword>
<sequence>MRRDTRLTTGKEYGEVYSRGRSVANRELALYFLKQDSDVTRAGISISRRIGSAVVRNRIKRLIKESFRKNEARITAGYDLVFIARHAAKGKSFHGVEKAFIDVLRKAELLKEETR</sequence>
<keyword evidence="6 7" id="KW-0694">RNA-binding</keyword>
<dbReference type="GO" id="GO:0042781">
    <property type="term" value="F:3'-tRNA processing endoribonuclease activity"/>
    <property type="evidence" value="ECO:0007669"/>
    <property type="project" value="TreeGrafter"/>
</dbReference>
<dbReference type="NCBIfam" id="TIGR00188">
    <property type="entry name" value="rnpA"/>
    <property type="match status" value="1"/>
</dbReference>
<dbReference type="GO" id="GO:0000049">
    <property type="term" value="F:tRNA binding"/>
    <property type="evidence" value="ECO:0007669"/>
    <property type="project" value="UniProtKB-UniRule"/>
</dbReference>
<dbReference type="Proteomes" id="UP000178086">
    <property type="component" value="Unassembled WGS sequence"/>
</dbReference>
<evidence type="ECO:0000256" key="4">
    <source>
        <dbReference type="ARBA" id="ARBA00022759"/>
    </source>
</evidence>
<evidence type="ECO:0000256" key="1">
    <source>
        <dbReference type="ARBA" id="ARBA00002663"/>
    </source>
</evidence>
<evidence type="ECO:0000256" key="5">
    <source>
        <dbReference type="ARBA" id="ARBA00022801"/>
    </source>
</evidence>
<dbReference type="InterPro" id="IPR000100">
    <property type="entry name" value="RNase_P"/>
</dbReference>
<dbReference type="Pfam" id="PF00825">
    <property type="entry name" value="Ribonuclease_P"/>
    <property type="match status" value="1"/>
</dbReference>
<comment type="caution">
    <text evidence="9">The sequence shown here is derived from an EMBL/GenBank/DDBJ whole genome shotgun (WGS) entry which is preliminary data.</text>
</comment>
<comment type="subunit">
    <text evidence="7">Consists of a catalytic RNA component (M1 or rnpB) and a protein subunit.</text>
</comment>
<dbReference type="EMBL" id="MELI01000079">
    <property type="protein sequence ID" value="OFW33004.1"/>
    <property type="molecule type" value="Genomic_DNA"/>
</dbReference>
<dbReference type="PANTHER" id="PTHR33992">
    <property type="entry name" value="RIBONUCLEASE P PROTEIN COMPONENT"/>
    <property type="match status" value="1"/>
</dbReference>
<dbReference type="InterPro" id="IPR020568">
    <property type="entry name" value="Ribosomal_Su5_D2-typ_SF"/>
</dbReference>